<feature type="transmembrane region" description="Helical" evidence="6">
    <location>
        <begin position="51"/>
        <end position="68"/>
    </location>
</feature>
<keyword evidence="12" id="KW-1185">Reference proteome</keyword>
<evidence type="ECO:0000259" key="10">
    <source>
        <dbReference type="PROSITE" id="PS50113"/>
    </source>
</evidence>
<dbReference type="PROSITE" id="PS50109">
    <property type="entry name" value="HIS_KIN"/>
    <property type="match status" value="1"/>
</dbReference>
<evidence type="ECO:0000256" key="5">
    <source>
        <dbReference type="PROSITE-ProRule" id="PRU00169"/>
    </source>
</evidence>
<dbReference type="InterPro" id="IPR011006">
    <property type="entry name" value="CheY-like_superfamily"/>
</dbReference>
<organism evidence="11 12">
    <name type="scientific">Rubrivirga litoralis</name>
    <dbReference type="NCBI Taxonomy" id="3075598"/>
    <lineage>
        <taxon>Bacteria</taxon>
        <taxon>Pseudomonadati</taxon>
        <taxon>Rhodothermota</taxon>
        <taxon>Rhodothermia</taxon>
        <taxon>Rhodothermales</taxon>
        <taxon>Rubricoccaceae</taxon>
        <taxon>Rubrivirga</taxon>
    </lineage>
</organism>
<dbReference type="Pfam" id="PF02518">
    <property type="entry name" value="HATPase_c"/>
    <property type="match status" value="1"/>
</dbReference>
<dbReference type="Gene3D" id="1.10.287.130">
    <property type="match status" value="1"/>
</dbReference>
<dbReference type="EC" id="2.7.13.3" evidence="2"/>
<dbReference type="Gene3D" id="3.30.450.20">
    <property type="entry name" value="PAS domain"/>
    <property type="match status" value="1"/>
</dbReference>
<feature type="domain" description="Histidine kinase" evidence="7">
    <location>
        <begin position="342"/>
        <end position="587"/>
    </location>
</feature>
<dbReference type="Gene3D" id="3.30.565.10">
    <property type="entry name" value="Histidine kinase-like ATPase, C-terminal domain"/>
    <property type="match status" value="1"/>
</dbReference>
<dbReference type="NCBIfam" id="TIGR00229">
    <property type="entry name" value="sensory_box"/>
    <property type="match status" value="1"/>
</dbReference>
<dbReference type="InterPro" id="IPR005467">
    <property type="entry name" value="His_kinase_dom"/>
</dbReference>
<dbReference type="RefSeq" id="WP_311662276.1">
    <property type="nucleotide sequence ID" value="NZ_JAVRHT010000006.1"/>
</dbReference>
<dbReference type="InterPro" id="IPR036890">
    <property type="entry name" value="HATPase_C_sf"/>
</dbReference>
<reference evidence="11 12" key="1">
    <citation type="submission" date="2023-09" db="EMBL/GenBank/DDBJ databases">
        <authorList>
            <person name="Rey-Velasco X."/>
        </authorList>
    </citation>
    <scope>NUCLEOTIDE SEQUENCE [LARGE SCALE GENOMIC DNA]</scope>
    <source>
        <strain evidence="11 12">F394</strain>
    </source>
</reference>
<feature type="domain" description="PAS" evidence="9">
    <location>
        <begin position="197"/>
        <end position="225"/>
    </location>
</feature>
<evidence type="ECO:0000259" key="8">
    <source>
        <dbReference type="PROSITE" id="PS50110"/>
    </source>
</evidence>
<dbReference type="InterPro" id="IPR004358">
    <property type="entry name" value="Sig_transdc_His_kin-like_C"/>
</dbReference>
<evidence type="ECO:0000256" key="1">
    <source>
        <dbReference type="ARBA" id="ARBA00000085"/>
    </source>
</evidence>
<dbReference type="InterPro" id="IPR036097">
    <property type="entry name" value="HisK_dim/P_sf"/>
</dbReference>
<dbReference type="CDD" id="cd17546">
    <property type="entry name" value="REC_hyHK_CKI1_RcsC-like"/>
    <property type="match status" value="2"/>
</dbReference>
<dbReference type="PRINTS" id="PR00344">
    <property type="entry name" value="BCTRLSENSOR"/>
</dbReference>
<keyword evidence="3 5" id="KW-0597">Phosphoprotein</keyword>
<dbReference type="CDD" id="cd00082">
    <property type="entry name" value="HisKA"/>
    <property type="match status" value="1"/>
</dbReference>
<evidence type="ECO:0000259" key="9">
    <source>
        <dbReference type="PROSITE" id="PS50112"/>
    </source>
</evidence>
<dbReference type="PANTHER" id="PTHR45339:SF1">
    <property type="entry name" value="HYBRID SIGNAL TRANSDUCTION HISTIDINE KINASE J"/>
    <property type="match status" value="1"/>
</dbReference>
<dbReference type="InterPro" id="IPR000700">
    <property type="entry name" value="PAS-assoc_C"/>
</dbReference>
<dbReference type="InterPro" id="IPR003661">
    <property type="entry name" value="HisK_dim/P_dom"/>
</dbReference>
<evidence type="ECO:0000256" key="6">
    <source>
        <dbReference type="SAM" id="Phobius"/>
    </source>
</evidence>
<dbReference type="PROSITE" id="PS50113">
    <property type="entry name" value="PAC"/>
    <property type="match status" value="1"/>
</dbReference>
<dbReference type="SMART" id="SM00448">
    <property type="entry name" value="REC"/>
    <property type="match status" value="2"/>
</dbReference>
<feature type="domain" description="Response regulatory" evidence="8">
    <location>
        <begin position="607"/>
        <end position="731"/>
    </location>
</feature>
<gene>
    <name evidence="11" type="ORF">RM540_04185</name>
</gene>
<dbReference type="Proteomes" id="UP001267426">
    <property type="component" value="Unassembled WGS sequence"/>
</dbReference>
<dbReference type="SMART" id="SM00388">
    <property type="entry name" value="HisKA"/>
    <property type="match status" value="1"/>
</dbReference>
<name>A0ABU3BNT7_9BACT</name>
<proteinExistence type="predicted"/>
<sequence>MSPLSMSRADVHPTLMGVRWVASAAAVAIPFFWITFYLQDPSYDDPFVGRLALATLPLGLVVATFVSSRVQRRPGLVVVPVAYAVVGYFGWVSLRNGYDGPWAVGQMFPTFACALVVGFMSDSARRTGWLLVGLTALNSAFVLLTPEPGIQPALAVGAFVFIGISTYVMAAARLRAIQELSETSRQVAAHQRETEENRRVLRTLLDALPDAIFVVDREGRFVTANAVSVAQSTVDALCDLVGKRAHDVFSPAVASLIHSGRLPVLETGRAIFDTEHVYPDVGGGARVVSTTRVPLYDREGGVVGVVGITRDVTEQHEARAALLAAKEAAEASTRAKSEFLANMSHEIRTPMNGVVGMTSLLLGTALDDEQREFVETVRTSGDALLTLINDILDFSKIEAGHLDLEAHPFDVRQAVEDALDLVAQRAAATGVELAYHVEDGVPQQVVGDMTRVRQVLVNLLSNAVKFTHEGSVCVRVSAAPPEAAPPEAAPPEADVLGKSGPVMPGEGGAVALRFAVEDTGIGIAADKVDAVFGSFTQADASTTREYGGTGLGLAISRRLVELMGGEIGAESEAGVGSTFTFSVAVTVVAGERQAFLQREQPALDGRRVLVVDDHAVNREILTRVVERWGMTADAVASGGAGLAAVAEADGAGRPYDLVLLDMQMPEMNGVETAQHLQARRAEAGDGPAVVLLTSINRDASLRERAAAAGVQAVLYKPTKPASLHRTVLGLFGGGSDGPDAAPERRTAWVARPGGAAAGSAARPLRILVAEDNAVNQKVALRLLDRIGYTADVVADGAEAVDAVQRQAYDVVLMDMQMPHVDGLEATRRIRADPNIHQPRVIALTANAMRGDRELCLDAGCDSYLSKPVNRESLAAAIASVAAGPAASEADPLPA</sequence>
<dbReference type="InterPro" id="IPR001789">
    <property type="entry name" value="Sig_transdc_resp-reg_receiver"/>
</dbReference>
<evidence type="ECO:0000256" key="4">
    <source>
        <dbReference type="ARBA" id="ARBA00023012"/>
    </source>
</evidence>
<dbReference type="PANTHER" id="PTHR45339">
    <property type="entry name" value="HYBRID SIGNAL TRANSDUCTION HISTIDINE KINASE J"/>
    <property type="match status" value="1"/>
</dbReference>
<feature type="modified residue" description="4-aspartylphosphate" evidence="5">
    <location>
        <position position="814"/>
    </location>
</feature>
<feature type="transmembrane region" description="Helical" evidence="6">
    <location>
        <begin position="100"/>
        <end position="120"/>
    </location>
</feature>
<feature type="transmembrane region" description="Helical" evidence="6">
    <location>
        <begin position="20"/>
        <end position="39"/>
    </location>
</feature>
<dbReference type="Gene3D" id="3.40.50.2300">
    <property type="match status" value="2"/>
</dbReference>
<dbReference type="SUPFAM" id="SSF47384">
    <property type="entry name" value="Homodimeric domain of signal transducing histidine kinase"/>
    <property type="match status" value="1"/>
</dbReference>
<dbReference type="PROSITE" id="PS50112">
    <property type="entry name" value="PAS"/>
    <property type="match status" value="1"/>
</dbReference>
<dbReference type="SMART" id="SM00387">
    <property type="entry name" value="HATPase_c"/>
    <property type="match status" value="1"/>
</dbReference>
<evidence type="ECO:0000259" key="7">
    <source>
        <dbReference type="PROSITE" id="PS50109"/>
    </source>
</evidence>
<dbReference type="CDD" id="cd00130">
    <property type="entry name" value="PAS"/>
    <property type="match status" value="1"/>
</dbReference>
<dbReference type="Pfam" id="PF00072">
    <property type="entry name" value="Response_reg"/>
    <property type="match status" value="2"/>
</dbReference>
<dbReference type="InterPro" id="IPR013656">
    <property type="entry name" value="PAS_4"/>
</dbReference>
<feature type="domain" description="Response regulatory" evidence="8">
    <location>
        <begin position="765"/>
        <end position="881"/>
    </location>
</feature>
<accession>A0ABU3BNT7</accession>
<feature type="transmembrane region" description="Helical" evidence="6">
    <location>
        <begin position="127"/>
        <end position="144"/>
    </location>
</feature>
<dbReference type="InterPro" id="IPR035965">
    <property type="entry name" value="PAS-like_dom_sf"/>
</dbReference>
<evidence type="ECO:0000256" key="3">
    <source>
        <dbReference type="ARBA" id="ARBA00022553"/>
    </source>
</evidence>
<dbReference type="InterPro" id="IPR003594">
    <property type="entry name" value="HATPase_dom"/>
</dbReference>
<dbReference type="EMBL" id="JAVRHT010000006">
    <property type="protein sequence ID" value="MDT0630939.1"/>
    <property type="molecule type" value="Genomic_DNA"/>
</dbReference>
<comment type="catalytic activity">
    <reaction evidence="1">
        <text>ATP + protein L-histidine = ADP + protein N-phospho-L-histidine.</text>
        <dbReference type="EC" id="2.7.13.3"/>
    </reaction>
</comment>
<evidence type="ECO:0000256" key="2">
    <source>
        <dbReference type="ARBA" id="ARBA00012438"/>
    </source>
</evidence>
<keyword evidence="6" id="KW-0812">Transmembrane</keyword>
<dbReference type="Pfam" id="PF08448">
    <property type="entry name" value="PAS_4"/>
    <property type="match status" value="1"/>
</dbReference>
<keyword evidence="6" id="KW-0472">Membrane</keyword>
<feature type="domain" description="PAC" evidence="10">
    <location>
        <begin position="272"/>
        <end position="324"/>
    </location>
</feature>
<dbReference type="PROSITE" id="PS50110">
    <property type="entry name" value="RESPONSE_REGULATORY"/>
    <property type="match status" value="2"/>
</dbReference>
<dbReference type="SUPFAM" id="SSF55785">
    <property type="entry name" value="PYP-like sensor domain (PAS domain)"/>
    <property type="match status" value="1"/>
</dbReference>
<dbReference type="InterPro" id="IPR000014">
    <property type="entry name" value="PAS"/>
</dbReference>
<evidence type="ECO:0000313" key="12">
    <source>
        <dbReference type="Proteomes" id="UP001267426"/>
    </source>
</evidence>
<feature type="modified residue" description="4-aspartylphosphate" evidence="5">
    <location>
        <position position="661"/>
    </location>
</feature>
<dbReference type="CDD" id="cd16922">
    <property type="entry name" value="HATPase_EvgS-ArcB-TorS-like"/>
    <property type="match status" value="1"/>
</dbReference>
<evidence type="ECO:0000313" key="11">
    <source>
        <dbReference type="EMBL" id="MDT0630939.1"/>
    </source>
</evidence>
<dbReference type="Pfam" id="PF00512">
    <property type="entry name" value="HisKA"/>
    <property type="match status" value="1"/>
</dbReference>
<feature type="transmembrane region" description="Helical" evidence="6">
    <location>
        <begin position="75"/>
        <end position="94"/>
    </location>
</feature>
<comment type="caution">
    <text evidence="11">The sequence shown here is derived from an EMBL/GenBank/DDBJ whole genome shotgun (WGS) entry which is preliminary data.</text>
</comment>
<protein>
    <recommendedName>
        <fullName evidence="2">histidine kinase</fullName>
        <ecNumber evidence="2">2.7.13.3</ecNumber>
    </recommendedName>
</protein>
<keyword evidence="4" id="KW-0902">Two-component regulatory system</keyword>
<dbReference type="SUPFAM" id="SSF52172">
    <property type="entry name" value="CheY-like"/>
    <property type="match status" value="2"/>
</dbReference>
<dbReference type="SUPFAM" id="SSF55874">
    <property type="entry name" value="ATPase domain of HSP90 chaperone/DNA topoisomerase II/histidine kinase"/>
    <property type="match status" value="1"/>
</dbReference>
<keyword evidence="6" id="KW-1133">Transmembrane helix</keyword>